<dbReference type="HOGENOM" id="CLU_2037693_0_0_1"/>
<proteinExistence type="predicted"/>
<dbReference type="Proteomes" id="UP000008177">
    <property type="component" value="Unplaced contigs"/>
</dbReference>
<sequence length="121" mass="13967">MLGSVTENVAIKWRELEKQTSNINGPWSIINRPSTDQRASRQIPATGRQMRKLSPKKHPDLQVQSSDSYLLFPLGLFERRPFEPFLDILPANTPNQRTKRPKDQKTKRPKDQNLPFVQSST</sequence>
<evidence type="ECO:0000313" key="2">
    <source>
        <dbReference type="EMBL" id="CCD52779.1"/>
    </source>
</evidence>
<feature type="region of interest" description="Disordered" evidence="1">
    <location>
        <begin position="24"/>
        <end position="61"/>
    </location>
</feature>
<gene>
    <name evidence="2" type="ORF">BofuT4_P002260.1</name>
</gene>
<dbReference type="InParanoid" id="G2YMD1"/>
<evidence type="ECO:0000256" key="1">
    <source>
        <dbReference type="SAM" id="MobiDB-lite"/>
    </source>
</evidence>
<dbReference type="EMBL" id="FQ790344">
    <property type="protein sequence ID" value="CCD52779.1"/>
    <property type="molecule type" value="Genomic_DNA"/>
</dbReference>
<reference evidence="3" key="1">
    <citation type="journal article" date="2011" name="PLoS Genet.">
        <title>Genomic analysis of the necrotrophic fungal pathogens Sclerotinia sclerotiorum and Botrytis cinerea.</title>
        <authorList>
            <person name="Amselem J."/>
            <person name="Cuomo C.A."/>
            <person name="van Kan J.A."/>
            <person name="Viaud M."/>
            <person name="Benito E.P."/>
            <person name="Couloux A."/>
            <person name="Coutinho P.M."/>
            <person name="de Vries R.P."/>
            <person name="Dyer P.S."/>
            <person name="Fillinger S."/>
            <person name="Fournier E."/>
            <person name="Gout L."/>
            <person name="Hahn M."/>
            <person name="Kohn L."/>
            <person name="Lapalu N."/>
            <person name="Plummer K.M."/>
            <person name="Pradier J.M."/>
            <person name="Quevillon E."/>
            <person name="Sharon A."/>
            <person name="Simon A."/>
            <person name="ten Have A."/>
            <person name="Tudzynski B."/>
            <person name="Tudzynski P."/>
            <person name="Wincker P."/>
            <person name="Andrew M."/>
            <person name="Anthouard V."/>
            <person name="Beever R.E."/>
            <person name="Beffa R."/>
            <person name="Benoit I."/>
            <person name="Bouzid O."/>
            <person name="Brault B."/>
            <person name="Chen Z."/>
            <person name="Choquer M."/>
            <person name="Collemare J."/>
            <person name="Cotton P."/>
            <person name="Danchin E.G."/>
            <person name="Da Silva C."/>
            <person name="Gautier A."/>
            <person name="Giraud C."/>
            <person name="Giraud T."/>
            <person name="Gonzalez C."/>
            <person name="Grossetete S."/>
            <person name="Guldener U."/>
            <person name="Henrissat B."/>
            <person name="Howlett B.J."/>
            <person name="Kodira C."/>
            <person name="Kretschmer M."/>
            <person name="Lappartient A."/>
            <person name="Leroch M."/>
            <person name="Levis C."/>
            <person name="Mauceli E."/>
            <person name="Neuveglise C."/>
            <person name="Oeser B."/>
            <person name="Pearson M."/>
            <person name="Poulain J."/>
            <person name="Poussereau N."/>
            <person name="Quesneville H."/>
            <person name="Rascle C."/>
            <person name="Schumacher J."/>
            <person name="Segurens B."/>
            <person name="Sexton A."/>
            <person name="Silva E."/>
            <person name="Sirven C."/>
            <person name="Soanes D.M."/>
            <person name="Talbot N.J."/>
            <person name="Templeton M."/>
            <person name="Yandava C."/>
            <person name="Yarden O."/>
            <person name="Zeng Q."/>
            <person name="Rollins J.A."/>
            <person name="Lebrun M.H."/>
            <person name="Dickman M."/>
        </authorList>
    </citation>
    <scope>NUCLEOTIDE SEQUENCE [LARGE SCALE GENOMIC DNA]</scope>
    <source>
        <strain evidence="3">T4</strain>
    </source>
</reference>
<name>G2YMD1_BOTF4</name>
<feature type="compositionally biased region" description="Basic and acidic residues" evidence="1">
    <location>
        <begin position="101"/>
        <end position="111"/>
    </location>
</feature>
<feature type="compositionally biased region" description="Polar residues" evidence="1">
    <location>
        <begin position="24"/>
        <end position="37"/>
    </location>
</feature>
<protein>
    <submittedName>
        <fullName evidence="2">Uncharacterized protein</fullName>
    </submittedName>
</protein>
<dbReference type="AlphaFoldDB" id="G2YMD1"/>
<accession>G2YMD1</accession>
<evidence type="ECO:0000313" key="3">
    <source>
        <dbReference type="Proteomes" id="UP000008177"/>
    </source>
</evidence>
<organism evidence="2 3">
    <name type="scientific">Botryotinia fuckeliana (strain T4)</name>
    <name type="common">Noble rot fungus</name>
    <name type="synonym">Botrytis cinerea</name>
    <dbReference type="NCBI Taxonomy" id="999810"/>
    <lineage>
        <taxon>Eukaryota</taxon>
        <taxon>Fungi</taxon>
        <taxon>Dikarya</taxon>
        <taxon>Ascomycota</taxon>
        <taxon>Pezizomycotina</taxon>
        <taxon>Leotiomycetes</taxon>
        <taxon>Helotiales</taxon>
        <taxon>Sclerotiniaceae</taxon>
        <taxon>Botrytis</taxon>
    </lineage>
</organism>
<feature type="region of interest" description="Disordered" evidence="1">
    <location>
        <begin position="87"/>
        <end position="121"/>
    </location>
</feature>